<evidence type="ECO:0000313" key="3">
    <source>
        <dbReference type="EMBL" id="KAF3194610.1"/>
    </source>
</evidence>
<feature type="compositionally biased region" description="Low complexity" evidence="1">
    <location>
        <begin position="7"/>
        <end position="23"/>
    </location>
</feature>
<feature type="region of interest" description="Disordered" evidence="1">
    <location>
        <begin position="48"/>
        <end position="82"/>
    </location>
</feature>
<feature type="region of interest" description="Disordered" evidence="1">
    <location>
        <begin position="1"/>
        <end position="23"/>
    </location>
</feature>
<evidence type="ECO:0000256" key="1">
    <source>
        <dbReference type="SAM" id="MobiDB-lite"/>
    </source>
</evidence>
<accession>A0A7C8Q4G2</accession>
<dbReference type="EMBL" id="WIWS01000290">
    <property type="protein sequence ID" value="KAF3194610.1"/>
    <property type="molecule type" value="Genomic_DNA"/>
</dbReference>
<keyword evidence="2" id="KW-0472">Membrane</keyword>
<name>A0A7C8Q4G2_ORBOL</name>
<feature type="transmembrane region" description="Helical" evidence="2">
    <location>
        <begin position="101"/>
        <end position="124"/>
    </location>
</feature>
<keyword evidence="2" id="KW-1133">Transmembrane helix</keyword>
<sequence>MPPIPQFGSFGSFGSSRGSSSFTSSILNPLNPISPLSPINPFNLSSPLDPTSSSLNDIPPHSNTPSYPAPGNETNTESPAYSFDTGDDLKMLKADTKAICVIPIVGGGVCFLILLCCGFCGLLGGRRRNKKQQIEDTRLDGEINNSEAANIIAGSNEQSPADLGSVLSSTVGEEGSENFESEVKDMDIDKEITIPKETYQPSIHRGGFEGYRVLYRLENSTGNSEESLPAYTPKAEANLNSTAHISNPALTIGHNQGNHNPIDIAIAVIVIIFIRNDTCPVTIYDNISNGYASQPNILLYGVLRKVFGLDGDEIYDRLKTLYRRFKLKT</sequence>
<evidence type="ECO:0000256" key="2">
    <source>
        <dbReference type="SAM" id="Phobius"/>
    </source>
</evidence>
<comment type="caution">
    <text evidence="3">The sequence shown here is derived from an EMBL/GenBank/DDBJ whole genome shotgun (WGS) entry which is preliminary data.</text>
</comment>
<feature type="compositionally biased region" description="Polar residues" evidence="1">
    <location>
        <begin position="61"/>
        <end position="79"/>
    </location>
</feature>
<reference evidence="3 4" key="1">
    <citation type="submission" date="2019-06" db="EMBL/GenBank/DDBJ databases">
        <authorList>
            <person name="Palmer J.M."/>
        </authorList>
    </citation>
    <scope>NUCLEOTIDE SEQUENCE [LARGE SCALE GENOMIC DNA]</scope>
    <source>
        <strain evidence="3 4">TWF106</strain>
    </source>
</reference>
<protein>
    <submittedName>
        <fullName evidence="3">Uncharacterized protein</fullName>
    </submittedName>
</protein>
<keyword evidence="2" id="KW-0812">Transmembrane</keyword>
<evidence type="ECO:0000313" key="4">
    <source>
        <dbReference type="Proteomes" id="UP000472727"/>
    </source>
</evidence>
<proteinExistence type="predicted"/>
<dbReference type="Proteomes" id="UP000472727">
    <property type="component" value="Unassembled WGS sequence"/>
</dbReference>
<dbReference type="AlphaFoldDB" id="A0A7C8Q4G2"/>
<feature type="compositionally biased region" description="Low complexity" evidence="1">
    <location>
        <begin position="48"/>
        <end position="57"/>
    </location>
</feature>
<organism evidence="3 4">
    <name type="scientific">Orbilia oligospora</name>
    <name type="common">Nematode-trapping fungus</name>
    <name type="synonym">Arthrobotrys oligospora</name>
    <dbReference type="NCBI Taxonomy" id="2813651"/>
    <lineage>
        <taxon>Eukaryota</taxon>
        <taxon>Fungi</taxon>
        <taxon>Dikarya</taxon>
        <taxon>Ascomycota</taxon>
        <taxon>Pezizomycotina</taxon>
        <taxon>Orbiliomycetes</taxon>
        <taxon>Orbiliales</taxon>
        <taxon>Orbiliaceae</taxon>
        <taxon>Orbilia</taxon>
    </lineage>
</organism>
<gene>
    <name evidence="3" type="ORF">TWF106_006162</name>
</gene>